<sequence>MEYTRNVISNEMKKKVDHLSQSIAYQADTVQNKFSEFDDRLTRTLEDVNEGLNNRKVETKEAIRALYSGLEAKLNTLSASVYEELARELETSRCRYHAEVEEVRGRLEANARDTLEVIAGRLDKTKFELFSMMEKESQLVRDVINEPPTKGDSEYNQRNYTFDFYVDNFVQRMNAAVNRGDNERPKVRNGIIPTLDTHVHSFSWYIPYPVDTSFQGFAKFTDDNFIKVYLLFGRNPNELGLVARIGRNMACSAIITDLSGEYDDIELNTVGTAENQQGQGAKNPSGGRAFVQRSPWNENEIKTNEKMGLFLGAVCCDDVLKRKLHTPYADGSILLRYNICVS</sequence>
<dbReference type="SUPFAM" id="SSF47162">
    <property type="entry name" value="Apolipoprotein"/>
    <property type="match status" value="1"/>
</dbReference>
<dbReference type="Proteomes" id="UP000762676">
    <property type="component" value="Unassembled WGS sequence"/>
</dbReference>
<protein>
    <recommendedName>
        <fullName evidence="3">MATH domain-containing protein</fullName>
    </recommendedName>
</protein>
<dbReference type="EMBL" id="BMAT01003661">
    <property type="protein sequence ID" value="GFR59934.1"/>
    <property type="molecule type" value="Genomic_DNA"/>
</dbReference>
<proteinExistence type="predicted"/>
<comment type="caution">
    <text evidence="1">The sequence shown here is derived from an EMBL/GenBank/DDBJ whole genome shotgun (WGS) entry which is preliminary data.</text>
</comment>
<dbReference type="AlphaFoldDB" id="A0AAV4EH48"/>
<reference evidence="1 2" key="1">
    <citation type="journal article" date="2021" name="Elife">
        <title>Chloroplast acquisition without the gene transfer in kleptoplastic sea slugs, Plakobranchus ocellatus.</title>
        <authorList>
            <person name="Maeda T."/>
            <person name="Takahashi S."/>
            <person name="Yoshida T."/>
            <person name="Shimamura S."/>
            <person name="Takaki Y."/>
            <person name="Nagai Y."/>
            <person name="Toyoda A."/>
            <person name="Suzuki Y."/>
            <person name="Arimoto A."/>
            <person name="Ishii H."/>
            <person name="Satoh N."/>
            <person name="Nishiyama T."/>
            <person name="Hasebe M."/>
            <person name="Maruyama T."/>
            <person name="Minagawa J."/>
            <person name="Obokata J."/>
            <person name="Shigenobu S."/>
        </authorList>
    </citation>
    <scope>NUCLEOTIDE SEQUENCE [LARGE SCALE GENOMIC DNA]</scope>
</reference>
<evidence type="ECO:0000313" key="1">
    <source>
        <dbReference type="EMBL" id="GFR59934.1"/>
    </source>
</evidence>
<gene>
    <name evidence="1" type="ORF">ElyMa_001807600</name>
</gene>
<evidence type="ECO:0008006" key="3">
    <source>
        <dbReference type="Google" id="ProtNLM"/>
    </source>
</evidence>
<name>A0AAV4EH48_9GAST</name>
<evidence type="ECO:0000313" key="2">
    <source>
        <dbReference type="Proteomes" id="UP000762676"/>
    </source>
</evidence>
<dbReference type="Gene3D" id="1.20.120.20">
    <property type="entry name" value="Apolipoprotein"/>
    <property type="match status" value="1"/>
</dbReference>
<accession>A0AAV4EH48</accession>
<organism evidence="1 2">
    <name type="scientific">Elysia marginata</name>
    <dbReference type="NCBI Taxonomy" id="1093978"/>
    <lineage>
        <taxon>Eukaryota</taxon>
        <taxon>Metazoa</taxon>
        <taxon>Spiralia</taxon>
        <taxon>Lophotrochozoa</taxon>
        <taxon>Mollusca</taxon>
        <taxon>Gastropoda</taxon>
        <taxon>Heterobranchia</taxon>
        <taxon>Euthyneura</taxon>
        <taxon>Panpulmonata</taxon>
        <taxon>Sacoglossa</taxon>
        <taxon>Placobranchoidea</taxon>
        <taxon>Plakobranchidae</taxon>
        <taxon>Elysia</taxon>
    </lineage>
</organism>
<keyword evidence="2" id="KW-1185">Reference proteome</keyword>